<evidence type="ECO:0000259" key="2">
    <source>
        <dbReference type="Pfam" id="PF21039"/>
    </source>
</evidence>
<dbReference type="InterPro" id="IPR052607">
    <property type="entry name" value="CEP104-like"/>
</dbReference>
<gene>
    <name evidence="3" type="ORF">OCBIM_22010954mg</name>
</gene>
<proteinExistence type="predicted"/>
<organism evidence="3">
    <name type="scientific">Octopus bimaculoides</name>
    <name type="common">California two-spotted octopus</name>
    <dbReference type="NCBI Taxonomy" id="37653"/>
    <lineage>
        <taxon>Eukaryota</taxon>
        <taxon>Metazoa</taxon>
        <taxon>Spiralia</taxon>
        <taxon>Lophotrochozoa</taxon>
        <taxon>Mollusca</taxon>
        <taxon>Cephalopoda</taxon>
        <taxon>Coleoidea</taxon>
        <taxon>Octopodiformes</taxon>
        <taxon>Octopoda</taxon>
        <taxon>Incirrata</taxon>
        <taxon>Octopodidae</taxon>
        <taxon>Octopus</taxon>
    </lineage>
</organism>
<evidence type="ECO:0000256" key="1">
    <source>
        <dbReference type="SAM" id="MobiDB-lite"/>
    </source>
</evidence>
<feature type="region of interest" description="Disordered" evidence="1">
    <location>
        <begin position="41"/>
        <end position="60"/>
    </location>
</feature>
<accession>A0A0L8HPB5</accession>
<dbReference type="InterPro" id="IPR048738">
    <property type="entry name" value="CEP104_Znf"/>
</dbReference>
<feature type="compositionally biased region" description="Basic and acidic residues" evidence="1">
    <location>
        <begin position="7"/>
        <end position="23"/>
    </location>
</feature>
<dbReference type="PANTHER" id="PTHR13371:SF0">
    <property type="entry name" value="CENTROSOMAL PROTEIN OF 104 KDA"/>
    <property type="match status" value="1"/>
</dbReference>
<dbReference type="AlphaFoldDB" id="A0A0L8HPB5"/>
<evidence type="ECO:0000313" key="3">
    <source>
        <dbReference type="EMBL" id="KOF90570.1"/>
    </source>
</evidence>
<dbReference type="Pfam" id="PF21039">
    <property type="entry name" value="CEP104_ZnF"/>
    <property type="match status" value="1"/>
</dbReference>
<dbReference type="PANTHER" id="PTHR13371">
    <property type="entry name" value="GLYCINE-, GLUTAMATE-, THIENYLCYCLOHEXYLPIPERIDINE-BINDING PROTEIN"/>
    <property type="match status" value="1"/>
</dbReference>
<feature type="region of interest" description="Disordered" evidence="1">
    <location>
        <begin position="1"/>
        <end position="26"/>
    </location>
</feature>
<dbReference type="OrthoDB" id="66599at2759"/>
<feature type="region of interest" description="Disordered" evidence="1">
    <location>
        <begin position="221"/>
        <end position="244"/>
    </location>
</feature>
<reference evidence="3" key="1">
    <citation type="submission" date="2015-07" db="EMBL/GenBank/DDBJ databases">
        <title>MeaNS - Measles Nucleotide Surveillance Program.</title>
        <authorList>
            <person name="Tran T."/>
            <person name="Druce J."/>
        </authorList>
    </citation>
    <scope>NUCLEOTIDE SEQUENCE</scope>
    <source>
        <strain evidence="3">UCB-OBI-ISO-001</strain>
        <tissue evidence="3">Gonad</tissue>
    </source>
</reference>
<name>A0A0L8HPB5_OCTBM</name>
<protein>
    <recommendedName>
        <fullName evidence="2">Centrosomal protein CEP104 Zn finger domain-containing protein</fullName>
    </recommendedName>
</protein>
<feature type="domain" description="Centrosomal protein CEP104 Zn finger" evidence="2">
    <location>
        <begin position="82"/>
        <end position="191"/>
    </location>
</feature>
<dbReference type="EMBL" id="KQ417726">
    <property type="protein sequence ID" value="KOF90570.1"/>
    <property type="molecule type" value="Genomic_DNA"/>
</dbReference>
<dbReference type="GO" id="GO:0005929">
    <property type="term" value="C:cilium"/>
    <property type="evidence" value="ECO:0007669"/>
    <property type="project" value="TreeGrafter"/>
</dbReference>
<sequence>MKAIVSKAEEENYSRKGIDDKKPTTISKPVGDINIHINFVPKENNQSSKKRPESKNIRKKYKQIPTPIEVTIPEVDTNIDYTCIFCGEKDKSFDEKGLDLHYWKHCPMLKRCGNCKQVLEISTYKKHLLTECDAMDNYRNCPRCQEAVLKDVYDSHISERLCRAVDINDTHCPLCHMKINPGDEGWKDHLTGRVNGCKNNPRLHLPPTKQQSNISNRPLVTNRAKEKRNISKPVGGKQFRGGHV</sequence>